<dbReference type="InterPro" id="IPR004101">
    <property type="entry name" value="Mur_ligase_C"/>
</dbReference>
<comment type="similarity">
    <text evidence="4 16">Belongs to the folylpolyglutamate synthase family.</text>
</comment>
<name>Q8D2P3_WIGBR</name>
<evidence type="ECO:0000256" key="10">
    <source>
        <dbReference type="ARBA" id="ARBA00022842"/>
    </source>
</evidence>
<accession>Q8D2P3</accession>
<evidence type="ECO:0000313" key="20">
    <source>
        <dbReference type="Proteomes" id="UP000000562"/>
    </source>
</evidence>
<evidence type="ECO:0000256" key="2">
    <source>
        <dbReference type="ARBA" id="ARBA00004799"/>
    </source>
</evidence>
<dbReference type="PANTHER" id="PTHR11136">
    <property type="entry name" value="FOLYLPOLYGLUTAMATE SYNTHASE-RELATED"/>
    <property type="match status" value="1"/>
</dbReference>
<evidence type="ECO:0000256" key="14">
    <source>
        <dbReference type="ARBA" id="ARBA00049035"/>
    </source>
</evidence>
<dbReference type="InterPro" id="IPR013221">
    <property type="entry name" value="Mur_ligase_cen"/>
</dbReference>
<dbReference type="AlphaFoldDB" id="Q8D2P3"/>
<evidence type="ECO:0000256" key="11">
    <source>
        <dbReference type="ARBA" id="ARBA00022909"/>
    </source>
</evidence>
<dbReference type="PROSITE" id="PS01012">
    <property type="entry name" value="FOLYLPOLYGLU_SYNT_2"/>
    <property type="match status" value="1"/>
</dbReference>
<dbReference type="Gene3D" id="3.40.1190.10">
    <property type="entry name" value="Mur-like, catalytic domain"/>
    <property type="match status" value="1"/>
</dbReference>
<sequence length="428" mass="49296">MKKLLIPNTHSSIKDWTNYISKLHYKEIDLRLDRVYYFAKRLNLLKPAPITIVVGGTNGKGSTCRFLELMFIYSNIKVGVYSSPHLINYNERIRLHGNEVSDEECINAMNFINKIIKKTSISYFEFSTLVALLIFKSKKLDVVILEVGLGGRLDATNVVDIDISVVTNVSIDHTEFLGKNCSEIAKEKSGIFRYKKLSIFGGFNNLLNFKSASEYYKSIPYFLNVHWFYKKNKKYWMWSNKTNNIFLPYPILNIENAATALAVIKSLPFTIPYQSIFKGLKTATLPGRFQIINKKPFIILDVAHNPSSAKHLAKKIKRIKKNFSIIYAIIGMLSDKDIKNTLKYFIKIIDIWNCASLSEFPRGASCEEISIFLNKNKEKNNVKNFKNVISAFKYVINIATKKDCILIFGSFYTISYILKNKKNIYYKI</sequence>
<evidence type="ECO:0000256" key="4">
    <source>
        <dbReference type="ARBA" id="ARBA00008276"/>
    </source>
</evidence>
<keyword evidence="6 16" id="KW-0436">Ligase</keyword>
<evidence type="ECO:0000313" key="19">
    <source>
        <dbReference type="EMBL" id="BAC24457.1"/>
    </source>
</evidence>
<dbReference type="GO" id="GO:0005524">
    <property type="term" value="F:ATP binding"/>
    <property type="evidence" value="ECO:0007669"/>
    <property type="project" value="UniProtKB-KW"/>
</dbReference>
<comment type="catalytic activity">
    <reaction evidence="13">
        <text>10-formyltetrahydrofolyl-(gamma-L-Glu)(n) + L-glutamate + ATP = 10-formyltetrahydrofolyl-(gamma-L-Glu)(n+1) + ADP + phosphate + H(+)</text>
        <dbReference type="Rhea" id="RHEA:51904"/>
        <dbReference type="Rhea" id="RHEA-COMP:13088"/>
        <dbReference type="Rhea" id="RHEA-COMP:14300"/>
        <dbReference type="ChEBI" id="CHEBI:15378"/>
        <dbReference type="ChEBI" id="CHEBI:29985"/>
        <dbReference type="ChEBI" id="CHEBI:30616"/>
        <dbReference type="ChEBI" id="CHEBI:43474"/>
        <dbReference type="ChEBI" id="CHEBI:134413"/>
        <dbReference type="ChEBI" id="CHEBI:456216"/>
        <dbReference type="EC" id="6.3.2.17"/>
    </reaction>
</comment>
<evidence type="ECO:0000256" key="13">
    <source>
        <dbReference type="ARBA" id="ARBA00047808"/>
    </source>
</evidence>
<dbReference type="InterPro" id="IPR001645">
    <property type="entry name" value="Folylpolyglutamate_synth"/>
</dbReference>
<organism evidence="19 20">
    <name type="scientific">Wigglesworthia glossinidia brevipalpis</name>
    <dbReference type="NCBI Taxonomy" id="36870"/>
    <lineage>
        <taxon>Bacteria</taxon>
        <taxon>Pseudomonadati</taxon>
        <taxon>Pseudomonadota</taxon>
        <taxon>Gammaproteobacteria</taxon>
        <taxon>Enterobacterales</taxon>
        <taxon>Erwiniaceae</taxon>
        <taxon>Wigglesworthia</taxon>
    </lineage>
</organism>
<dbReference type="Pfam" id="PF02875">
    <property type="entry name" value="Mur_ligase_C"/>
    <property type="match status" value="1"/>
</dbReference>
<dbReference type="KEGG" id="wbr:folC"/>
<evidence type="ECO:0000256" key="6">
    <source>
        <dbReference type="ARBA" id="ARBA00022598"/>
    </source>
</evidence>
<dbReference type="GO" id="GO:0046656">
    <property type="term" value="P:folic acid biosynthetic process"/>
    <property type="evidence" value="ECO:0007669"/>
    <property type="project" value="UniProtKB-KW"/>
</dbReference>
<dbReference type="OrthoDB" id="9809356at2"/>
<evidence type="ECO:0000256" key="15">
    <source>
        <dbReference type="ARBA" id="ARBA00049161"/>
    </source>
</evidence>
<evidence type="ECO:0000256" key="3">
    <source>
        <dbReference type="ARBA" id="ARBA00005150"/>
    </source>
</evidence>
<keyword evidence="10" id="KW-0460">Magnesium</keyword>
<dbReference type="NCBIfam" id="NF008101">
    <property type="entry name" value="PRK10846.1"/>
    <property type="match status" value="1"/>
</dbReference>
<dbReference type="GO" id="GO:0046654">
    <property type="term" value="P:tetrahydrofolate biosynthetic process"/>
    <property type="evidence" value="ECO:0007669"/>
    <property type="project" value="UniProtKB-UniPathway"/>
</dbReference>
<dbReference type="HOGENOM" id="CLU_015869_1_0_6"/>
<dbReference type="InterPro" id="IPR018109">
    <property type="entry name" value="Folylpolyglutamate_synth_CS"/>
</dbReference>
<feature type="domain" description="Mur ligase central" evidence="18">
    <location>
        <begin position="54"/>
        <end position="196"/>
    </location>
</feature>
<keyword evidence="11" id="KW-0289">Folate biosynthesis</keyword>
<gene>
    <name evidence="19" type="primary">folC</name>
</gene>
<dbReference type="GO" id="GO:0046872">
    <property type="term" value="F:metal ion binding"/>
    <property type="evidence" value="ECO:0007669"/>
    <property type="project" value="UniProtKB-KW"/>
</dbReference>
<proteinExistence type="inferred from homology"/>
<evidence type="ECO:0000259" key="18">
    <source>
        <dbReference type="Pfam" id="PF08245"/>
    </source>
</evidence>
<evidence type="ECO:0000256" key="16">
    <source>
        <dbReference type="PIRNR" id="PIRNR001563"/>
    </source>
</evidence>
<keyword evidence="8 16" id="KW-0547">Nucleotide-binding</keyword>
<evidence type="ECO:0000256" key="12">
    <source>
        <dbReference type="ARBA" id="ARBA00047493"/>
    </source>
</evidence>
<dbReference type="GO" id="GO:0008841">
    <property type="term" value="F:dihydrofolate synthase activity"/>
    <property type="evidence" value="ECO:0007669"/>
    <property type="project" value="UniProtKB-EC"/>
</dbReference>
<dbReference type="STRING" id="36870.gene:10368807"/>
<dbReference type="GO" id="GO:0004326">
    <property type="term" value="F:tetrahydrofolylpolyglutamate synthase activity"/>
    <property type="evidence" value="ECO:0007669"/>
    <property type="project" value="UniProtKB-EC"/>
</dbReference>
<comment type="function">
    <text evidence="1 16">Functions in two distinct reactions of the de novo folate biosynthetic pathway. Catalyzes the addition of a glutamate residue to dihydropteroate (7,8-dihydropteroate or H2Pte) to form dihydrofolate (7,8-dihydrofolate monoglutamate or H2Pte-Glu). Also catalyzes successive additions of L-glutamate to tetrahydrofolate or 10-formyltetrahydrofolate or 5,10-methylenetetrahydrofolate, leading to folylpolyglutamate derivatives.</text>
</comment>
<keyword evidence="20" id="KW-1185">Reference proteome</keyword>
<dbReference type="SUPFAM" id="SSF53244">
    <property type="entry name" value="MurD-like peptide ligases, peptide-binding domain"/>
    <property type="match status" value="1"/>
</dbReference>
<dbReference type="EMBL" id="BA000021">
    <property type="protein sequence ID" value="BAC24457.1"/>
    <property type="molecule type" value="Genomic_DNA"/>
</dbReference>
<dbReference type="Gene3D" id="3.90.190.20">
    <property type="entry name" value="Mur ligase, C-terminal domain"/>
    <property type="match status" value="1"/>
</dbReference>
<dbReference type="UniPathway" id="UPA00077">
    <property type="reaction ID" value="UER00157"/>
</dbReference>
<dbReference type="Pfam" id="PF08245">
    <property type="entry name" value="Mur_ligase_M"/>
    <property type="match status" value="1"/>
</dbReference>
<reference evidence="19 20" key="1">
    <citation type="journal article" date="2002" name="Nat. Genet.">
        <title>Genome sequence of the endocellular obligate symbiont of tsetse flies, Wigglesworthia glossinidia.</title>
        <authorList>
            <person name="Akman L."/>
            <person name="Yamashita A."/>
            <person name="Watanabe H."/>
            <person name="Oshima K."/>
            <person name="Shiba T."/>
            <person name="Hattori M."/>
            <person name="Aksoy S."/>
        </authorList>
    </citation>
    <scope>NUCLEOTIDE SEQUENCE [LARGE SCALE GENOMIC DNA]</scope>
</reference>
<comment type="catalytic activity">
    <reaction evidence="15">
        <text>7,8-dihydropteroate + L-glutamate + ATP = 7,8-dihydrofolate + ADP + phosphate + H(+)</text>
        <dbReference type="Rhea" id="RHEA:23584"/>
        <dbReference type="ChEBI" id="CHEBI:15378"/>
        <dbReference type="ChEBI" id="CHEBI:17839"/>
        <dbReference type="ChEBI" id="CHEBI:29985"/>
        <dbReference type="ChEBI" id="CHEBI:30616"/>
        <dbReference type="ChEBI" id="CHEBI:43474"/>
        <dbReference type="ChEBI" id="CHEBI:57451"/>
        <dbReference type="ChEBI" id="CHEBI:456216"/>
        <dbReference type="EC" id="6.3.2.12"/>
    </reaction>
</comment>
<evidence type="ECO:0000256" key="8">
    <source>
        <dbReference type="ARBA" id="ARBA00022741"/>
    </source>
</evidence>
<keyword evidence="9 16" id="KW-0067">ATP-binding</keyword>
<dbReference type="NCBIfam" id="TIGR01499">
    <property type="entry name" value="folC"/>
    <property type="match status" value="1"/>
</dbReference>
<keyword evidence="7" id="KW-0479">Metal-binding</keyword>
<evidence type="ECO:0000256" key="7">
    <source>
        <dbReference type="ARBA" id="ARBA00022723"/>
    </source>
</evidence>
<dbReference type="PIRSF" id="PIRSF001563">
    <property type="entry name" value="Folylpolyglu_synth"/>
    <property type="match status" value="1"/>
</dbReference>
<dbReference type="PANTHER" id="PTHR11136:SF0">
    <property type="entry name" value="DIHYDROFOLATE SYNTHETASE-RELATED"/>
    <property type="match status" value="1"/>
</dbReference>
<dbReference type="SUPFAM" id="SSF53623">
    <property type="entry name" value="MurD-like peptide ligases, catalytic domain"/>
    <property type="match status" value="1"/>
</dbReference>
<dbReference type="InterPro" id="IPR036565">
    <property type="entry name" value="Mur-like_cat_sf"/>
</dbReference>
<feature type="domain" description="Mur ligase C-terminal" evidence="17">
    <location>
        <begin position="287"/>
        <end position="411"/>
    </location>
</feature>
<comment type="pathway">
    <text evidence="2">Cofactor biosynthesis; tetrahydrofolate biosynthesis; 7,8-dihydrofolate from 2-amino-4-hydroxy-6-hydroxymethyl-7,8-dihydropteridine diphosphate and 4-aminobenzoate: step 2/2.</text>
</comment>
<dbReference type="GO" id="GO:0005737">
    <property type="term" value="C:cytoplasm"/>
    <property type="evidence" value="ECO:0007669"/>
    <property type="project" value="TreeGrafter"/>
</dbReference>
<dbReference type="Proteomes" id="UP000000562">
    <property type="component" value="Chromosome"/>
</dbReference>
<protein>
    <recommendedName>
        <fullName evidence="5 16">Dihydrofolate synthase/folylpolyglutamate synthase</fullName>
    </recommendedName>
</protein>
<evidence type="ECO:0000256" key="5">
    <source>
        <dbReference type="ARBA" id="ARBA00019357"/>
    </source>
</evidence>
<dbReference type="InterPro" id="IPR036615">
    <property type="entry name" value="Mur_ligase_C_dom_sf"/>
</dbReference>
<comment type="pathway">
    <text evidence="3">Cofactor biosynthesis; tetrahydrofolylpolyglutamate biosynthesis.</text>
</comment>
<comment type="catalytic activity">
    <reaction evidence="12">
        <text>(6S)-5,6,7,8-tetrahydrofolyl-(gamma-L-Glu)(n) + L-glutamate + ATP = (6S)-5,6,7,8-tetrahydrofolyl-(gamma-L-Glu)(n+1) + ADP + phosphate + H(+)</text>
        <dbReference type="Rhea" id="RHEA:10580"/>
        <dbReference type="Rhea" id="RHEA-COMP:14738"/>
        <dbReference type="Rhea" id="RHEA-COMP:14740"/>
        <dbReference type="ChEBI" id="CHEBI:15378"/>
        <dbReference type="ChEBI" id="CHEBI:29985"/>
        <dbReference type="ChEBI" id="CHEBI:30616"/>
        <dbReference type="ChEBI" id="CHEBI:43474"/>
        <dbReference type="ChEBI" id="CHEBI:141005"/>
        <dbReference type="ChEBI" id="CHEBI:456216"/>
        <dbReference type="EC" id="6.3.2.17"/>
    </reaction>
</comment>
<dbReference type="eggNOG" id="COG0285">
    <property type="taxonomic scope" value="Bacteria"/>
</dbReference>
<evidence type="ECO:0000256" key="1">
    <source>
        <dbReference type="ARBA" id="ARBA00002714"/>
    </source>
</evidence>
<comment type="catalytic activity">
    <reaction evidence="14">
        <text>(6R)-5,10-methylenetetrahydrofolyl-(gamma-L-Glu)(n) + L-glutamate + ATP = (6R)-5,10-methylenetetrahydrofolyl-(gamma-L-Glu)(n+1) + ADP + phosphate + H(+)</text>
        <dbReference type="Rhea" id="RHEA:51912"/>
        <dbReference type="Rhea" id="RHEA-COMP:13257"/>
        <dbReference type="Rhea" id="RHEA-COMP:13258"/>
        <dbReference type="ChEBI" id="CHEBI:15378"/>
        <dbReference type="ChEBI" id="CHEBI:29985"/>
        <dbReference type="ChEBI" id="CHEBI:30616"/>
        <dbReference type="ChEBI" id="CHEBI:43474"/>
        <dbReference type="ChEBI" id="CHEBI:136572"/>
        <dbReference type="ChEBI" id="CHEBI:456216"/>
        <dbReference type="EC" id="6.3.2.17"/>
    </reaction>
</comment>
<evidence type="ECO:0000259" key="17">
    <source>
        <dbReference type="Pfam" id="PF02875"/>
    </source>
</evidence>
<evidence type="ECO:0000256" key="9">
    <source>
        <dbReference type="ARBA" id="ARBA00022840"/>
    </source>
</evidence>